<proteinExistence type="predicted"/>
<organism evidence="1 2">
    <name type="scientific">Streptomyces griseoruber</name>
    <dbReference type="NCBI Taxonomy" id="1943"/>
    <lineage>
        <taxon>Bacteria</taxon>
        <taxon>Bacillati</taxon>
        <taxon>Actinomycetota</taxon>
        <taxon>Actinomycetes</taxon>
        <taxon>Kitasatosporales</taxon>
        <taxon>Streptomycetaceae</taxon>
        <taxon>Streptomyces</taxon>
    </lineage>
</organism>
<dbReference type="AlphaFoldDB" id="A0A101T121"/>
<gene>
    <name evidence="1" type="ORF">AQJ64_16845</name>
</gene>
<evidence type="ECO:0000313" key="2">
    <source>
        <dbReference type="Proteomes" id="UP000052982"/>
    </source>
</evidence>
<dbReference type="EMBL" id="LMWW01000020">
    <property type="protein sequence ID" value="KUN83780.1"/>
    <property type="molecule type" value="Genomic_DNA"/>
</dbReference>
<name>A0A101T121_9ACTN</name>
<evidence type="ECO:0000313" key="1">
    <source>
        <dbReference type="EMBL" id="KUN83780.1"/>
    </source>
</evidence>
<protein>
    <submittedName>
        <fullName evidence="1">Uncharacterized protein</fullName>
    </submittedName>
</protein>
<reference evidence="1 2" key="1">
    <citation type="submission" date="2015-10" db="EMBL/GenBank/DDBJ databases">
        <title>Draft genome sequence of Streptomyces griseoruber DSM 40281, type strain for the species Streptomyces griseoruber.</title>
        <authorList>
            <person name="Ruckert C."/>
            <person name="Winkler A."/>
            <person name="Kalinowski J."/>
            <person name="Kampfer P."/>
            <person name="Glaeser S."/>
        </authorList>
    </citation>
    <scope>NUCLEOTIDE SEQUENCE [LARGE SCALE GENOMIC DNA]</scope>
    <source>
        <strain evidence="1 2">DSM 40281</strain>
    </source>
</reference>
<comment type="caution">
    <text evidence="1">The sequence shown here is derived from an EMBL/GenBank/DDBJ whole genome shotgun (WGS) entry which is preliminary data.</text>
</comment>
<sequence length="68" mass="7669">METWARISRNTAVVSREPTRIWSTAARGCHGTVMILMLNRCGDLTGTMIPRCYGGDGRWTGQHDRRGF</sequence>
<keyword evidence="2" id="KW-1185">Reference proteome</keyword>
<dbReference type="Proteomes" id="UP000052982">
    <property type="component" value="Unassembled WGS sequence"/>
</dbReference>
<accession>A0A101T121</accession>